<protein>
    <submittedName>
        <fullName evidence="1">Putative transposase</fullName>
    </submittedName>
</protein>
<proteinExistence type="predicted"/>
<sequence length="207" mass="23776">MSSIMAKTNKKIGVQQILLHLDQETEAMVDYLCRQSGKLYNMGVYYARQIFFKTGRLLTGKFDLIYEESIGKNLIAKSLPSTPTQQTLLSVTESFKGYNKLRDIWFNGQLQSKPKPPGYLKGAKLFKVSYPNSGGQKPKVINGNLRFALGLTVKRWFDIKYFEIPFPTNLEGIKIKEWTILPKNGAFYLEISYELLEWDKGTQLNKK</sequence>
<reference evidence="1" key="1">
    <citation type="journal article" date="2004" name="Chem. Biol.">
        <title>Structure and biosynthesis of the jamaicamides, new mixed polyketide-peptide neurotoxins from the marine cyanobacterium Lyngbya majuscula.</title>
        <authorList>
            <person name="Edwards D.J."/>
            <person name="Marquez B.L."/>
            <person name="Nogle L.M."/>
            <person name="McPhail K."/>
            <person name="Goeger D.E."/>
            <person name="Roberts M.A."/>
            <person name="Gerwick W.H."/>
        </authorList>
    </citation>
    <scope>NUCLEOTIDE SEQUENCE</scope>
    <source>
        <strain evidence="1">JHB</strain>
    </source>
</reference>
<organism evidence="1">
    <name type="scientific">Lyngbya majuscula</name>
    <dbReference type="NCBI Taxonomy" id="158786"/>
    <lineage>
        <taxon>Bacteria</taxon>
        <taxon>Bacillati</taxon>
        <taxon>Cyanobacteriota</taxon>
        <taxon>Cyanophyceae</taxon>
        <taxon>Oscillatoriophycideae</taxon>
        <taxon>Oscillatoriales</taxon>
        <taxon>Microcoleaceae</taxon>
        <taxon>Lyngbya</taxon>
    </lineage>
</organism>
<evidence type="ECO:0000313" key="1">
    <source>
        <dbReference type="EMBL" id="AAS98796.1"/>
    </source>
</evidence>
<dbReference type="AlphaFoldDB" id="Q6E7L1"/>
<dbReference type="EMBL" id="AY522504">
    <property type="protein sequence ID" value="AAS98796.1"/>
    <property type="molecule type" value="Genomic_DNA"/>
</dbReference>
<name>Q6E7L1_9CYAN</name>
<accession>Q6E7L1</accession>